<dbReference type="AlphaFoldDB" id="W1PYN7"/>
<sequence length="115" mass="13111">MEENRDLLKTLDWKALGNVSDGQPIKKRLPRKVRQAPDYYFLPRRSIPTTIALYGAIGAAGIGAGMLVELWINKKVQGELSTRPFPRGMRMEALFGRWTRTRNNFGETFTTRELG</sequence>
<keyword evidence="1" id="KW-0812">Transmembrane</keyword>
<dbReference type="PANTHER" id="PTHR36797:SF3">
    <property type="entry name" value="OS01G0258600 PROTEIN"/>
    <property type="match status" value="1"/>
</dbReference>
<feature type="transmembrane region" description="Helical" evidence="1">
    <location>
        <begin position="51"/>
        <end position="72"/>
    </location>
</feature>
<dbReference type="PANTHER" id="PTHR36797">
    <property type="entry name" value="OS01G0258600 PROTEIN"/>
    <property type="match status" value="1"/>
</dbReference>
<dbReference type="eggNOG" id="ENOG502S5CW">
    <property type="taxonomic scope" value="Eukaryota"/>
</dbReference>
<keyword evidence="1" id="KW-0472">Membrane</keyword>
<evidence type="ECO:0000313" key="3">
    <source>
        <dbReference type="Proteomes" id="UP000017836"/>
    </source>
</evidence>
<keyword evidence="1" id="KW-1133">Transmembrane helix</keyword>
<gene>
    <name evidence="2" type="ORF">AMTR_s00025p00235170</name>
</gene>
<proteinExistence type="predicted"/>
<accession>W1PYN7</accession>
<keyword evidence="3" id="KW-1185">Reference proteome</keyword>
<organism evidence="2 3">
    <name type="scientific">Amborella trichopoda</name>
    <dbReference type="NCBI Taxonomy" id="13333"/>
    <lineage>
        <taxon>Eukaryota</taxon>
        <taxon>Viridiplantae</taxon>
        <taxon>Streptophyta</taxon>
        <taxon>Embryophyta</taxon>
        <taxon>Tracheophyta</taxon>
        <taxon>Spermatophyta</taxon>
        <taxon>Magnoliopsida</taxon>
        <taxon>Amborellales</taxon>
        <taxon>Amborellaceae</taxon>
        <taxon>Amborella</taxon>
    </lineage>
</organism>
<evidence type="ECO:0000256" key="1">
    <source>
        <dbReference type="SAM" id="Phobius"/>
    </source>
</evidence>
<evidence type="ECO:0000313" key="2">
    <source>
        <dbReference type="EMBL" id="ERN12635.1"/>
    </source>
</evidence>
<dbReference type="HOGENOM" id="CLU_163647_0_0_1"/>
<dbReference type="Proteomes" id="UP000017836">
    <property type="component" value="Unassembled WGS sequence"/>
</dbReference>
<dbReference type="EMBL" id="KI392614">
    <property type="protein sequence ID" value="ERN12635.1"/>
    <property type="molecule type" value="Genomic_DNA"/>
</dbReference>
<name>W1PYN7_AMBTC</name>
<dbReference type="Gramene" id="ERN12635">
    <property type="protein sequence ID" value="ERN12635"/>
    <property type="gene ID" value="AMTR_s00025p00235170"/>
</dbReference>
<reference evidence="3" key="1">
    <citation type="journal article" date="2013" name="Science">
        <title>The Amborella genome and the evolution of flowering plants.</title>
        <authorList>
            <consortium name="Amborella Genome Project"/>
        </authorList>
    </citation>
    <scope>NUCLEOTIDE SEQUENCE [LARGE SCALE GENOMIC DNA]</scope>
</reference>
<protein>
    <submittedName>
        <fullName evidence="2">Uncharacterized protein</fullName>
    </submittedName>
</protein>